<evidence type="ECO:0000313" key="2">
    <source>
        <dbReference type="Proteomes" id="UP000229730"/>
    </source>
</evidence>
<dbReference type="Gene3D" id="3.10.490.10">
    <property type="entry name" value="Gamma-glutamyl cyclotransferase-like"/>
    <property type="match status" value="1"/>
</dbReference>
<keyword evidence="2" id="KW-1185">Reference proteome</keyword>
<dbReference type="AlphaFoldDB" id="A0A2G4YRH1"/>
<protein>
    <recommendedName>
        <fullName evidence="3">Gamma-glutamylcyclotransferase</fullName>
    </recommendedName>
</protein>
<evidence type="ECO:0000313" key="1">
    <source>
        <dbReference type="EMBL" id="PHZ84046.1"/>
    </source>
</evidence>
<accession>A0A2G4YRH1</accession>
<organism evidence="1 2">
    <name type="scientific">Paremcibacter congregatus</name>
    <dbReference type="NCBI Taxonomy" id="2043170"/>
    <lineage>
        <taxon>Bacteria</taxon>
        <taxon>Pseudomonadati</taxon>
        <taxon>Pseudomonadota</taxon>
        <taxon>Alphaproteobacteria</taxon>
        <taxon>Emcibacterales</taxon>
        <taxon>Emcibacteraceae</taxon>
        <taxon>Paremcibacter</taxon>
    </lineage>
</organism>
<dbReference type="Pfam" id="PF13772">
    <property type="entry name" value="AIG2_2"/>
    <property type="match status" value="1"/>
</dbReference>
<dbReference type="EMBL" id="PDEM01000025">
    <property type="protein sequence ID" value="PHZ84046.1"/>
    <property type="molecule type" value="Genomic_DNA"/>
</dbReference>
<gene>
    <name evidence="1" type="ORF">CRD36_12645</name>
</gene>
<dbReference type="SUPFAM" id="SSF110857">
    <property type="entry name" value="Gamma-glutamyl cyclotransferase-like"/>
    <property type="match status" value="1"/>
</dbReference>
<comment type="caution">
    <text evidence="1">The sequence shown here is derived from an EMBL/GenBank/DDBJ whole genome shotgun (WGS) entry which is preliminary data.</text>
</comment>
<reference evidence="1 2" key="1">
    <citation type="submission" date="2017-10" db="EMBL/GenBank/DDBJ databases">
        <title>Frigbacter circumglobatus gen. nov. sp. nov., isolated from sediment cultured in situ.</title>
        <authorList>
            <person name="Zhao Z."/>
        </authorList>
    </citation>
    <scope>NUCLEOTIDE SEQUENCE [LARGE SCALE GENOMIC DNA]</scope>
    <source>
        <strain evidence="1 2">ZYL</strain>
    </source>
</reference>
<dbReference type="OrthoDB" id="8480857at2"/>
<dbReference type="Proteomes" id="UP000229730">
    <property type="component" value="Unassembled WGS sequence"/>
</dbReference>
<sequence length="126" mass="13551">MEEELLIAKNIAPVNKGLAVLPGYALRIGDRATLLPDPAGVCHGVLMDISPSEADDLYGEGSVADYVPETVQVQTREGQTVSALCYNLPADKISGYNAAYARDLLQLAEKLGLPQDYLAEIRAFTE</sequence>
<evidence type="ECO:0008006" key="3">
    <source>
        <dbReference type="Google" id="ProtNLM"/>
    </source>
</evidence>
<proteinExistence type="predicted"/>
<dbReference type="InterPro" id="IPR036568">
    <property type="entry name" value="GGCT-like_sf"/>
</dbReference>
<name>A0A2G4YRH1_9PROT</name>
<dbReference type="InParanoid" id="A0A2G4YRH1"/>